<gene>
    <name evidence="1" type="ORF">FCALED_LOCUS9996</name>
</gene>
<proteinExistence type="predicted"/>
<dbReference type="Proteomes" id="UP000789570">
    <property type="component" value="Unassembled WGS sequence"/>
</dbReference>
<accession>A0A9N9DBN3</accession>
<keyword evidence="2" id="KW-1185">Reference proteome</keyword>
<sequence length="103" mass="12006">MKWKVEDNDKIDLREDNDNIVFKKDDDDIDLRKGNNNGISEEDIIGIEEDHYAENNNDNCESDNDDNIYEEDSIVDTIDINQMSNINESASYFENSTSILLFY</sequence>
<dbReference type="AlphaFoldDB" id="A0A9N9DBN3"/>
<reference evidence="1" key="1">
    <citation type="submission" date="2021-06" db="EMBL/GenBank/DDBJ databases">
        <authorList>
            <person name="Kallberg Y."/>
            <person name="Tangrot J."/>
            <person name="Rosling A."/>
        </authorList>
    </citation>
    <scope>NUCLEOTIDE SEQUENCE</scope>
    <source>
        <strain evidence="1">UK204</strain>
    </source>
</reference>
<protein>
    <submittedName>
        <fullName evidence="1">6839_t:CDS:1</fullName>
    </submittedName>
</protein>
<organism evidence="1 2">
    <name type="scientific">Funneliformis caledonium</name>
    <dbReference type="NCBI Taxonomy" id="1117310"/>
    <lineage>
        <taxon>Eukaryota</taxon>
        <taxon>Fungi</taxon>
        <taxon>Fungi incertae sedis</taxon>
        <taxon>Mucoromycota</taxon>
        <taxon>Glomeromycotina</taxon>
        <taxon>Glomeromycetes</taxon>
        <taxon>Glomerales</taxon>
        <taxon>Glomeraceae</taxon>
        <taxon>Funneliformis</taxon>
    </lineage>
</organism>
<name>A0A9N9DBN3_9GLOM</name>
<comment type="caution">
    <text evidence="1">The sequence shown here is derived from an EMBL/GenBank/DDBJ whole genome shotgun (WGS) entry which is preliminary data.</text>
</comment>
<dbReference type="EMBL" id="CAJVPQ010003502">
    <property type="protein sequence ID" value="CAG8629674.1"/>
    <property type="molecule type" value="Genomic_DNA"/>
</dbReference>
<evidence type="ECO:0000313" key="2">
    <source>
        <dbReference type="Proteomes" id="UP000789570"/>
    </source>
</evidence>
<evidence type="ECO:0000313" key="1">
    <source>
        <dbReference type="EMBL" id="CAG8629674.1"/>
    </source>
</evidence>